<evidence type="ECO:0000313" key="16">
    <source>
        <dbReference type="Proteomes" id="UP000094844"/>
    </source>
</evidence>
<keyword evidence="12" id="KW-0902">Two-component regulatory system</keyword>
<keyword evidence="9 15" id="KW-0418">Kinase</keyword>
<keyword evidence="5" id="KW-0597">Phosphoprotein</keyword>
<comment type="subcellular location">
    <subcellularLocation>
        <location evidence="2">Cell membrane</location>
        <topology evidence="2">Multi-pass membrane protein</topology>
    </subcellularLocation>
</comment>
<evidence type="ECO:0000256" key="1">
    <source>
        <dbReference type="ARBA" id="ARBA00000085"/>
    </source>
</evidence>
<evidence type="ECO:0000259" key="14">
    <source>
        <dbReference type="PROSITE" id="PS50109"/>
    </source>
</evidence>
<dbReference type="InterPro" id="IPR017055">
    <property type="entry name" value="Sig_transdc_His_kinase_DctB"/>
</dbReference>
<keyword evidence="4" id="KW-1003">Cell membrane</keyword>
<organism evidence="15 16">
    <name type="scientific">Hafnia alvei</name>
    <dbReference type="NCBI Taxonomy" id="569"/>
    <lineage>
        <taxon>Bacteria</taxon>
        <taxon>Pseudomonadati</taxon>
        <taxon>Pseudomonadota</taxon>
        <taxon>Gammaproteobacteria</taxon>
        <taxon>Enterobacterales</taxon>
        <taxon>Hafniaceae</taxon>
        <taxon>Hafnia</taxon>
    </lineage>
</organism>
<dbReference type="Gene3D" id="3.30.565.10">
    <property type="entry name" value="Histidine kinase-like ATPase, C-terminal domain"/>
    <property type="match status" value="1"/>
</dbReference>
<evidence type="ECO:0000256" key="8">
    <source>
        <dbReference type="ARBA" id="ARBA00022741"/>
    </source>
</evidence>
<evidence type="ECO:0000256" key="2">
    <source>
        <dbReference type="ARBA" id="ARBA00004651"/>
    </source>
</evidence>
<evidence type="ECO:0000256" key="6">
    <source>
        <dbReference type="ARBA" id="ARBA00022679"/>
    </source>
</evidence>
<dbReference type="PANTHER" id="PTHR43065">
    <property type="entry name" value="SENSOR HISTIDINE KINASE"/>
    <property type="match status" value="1"/>
</dbReference>
<dbReference type="PIRSF" id="PIRSF036431">
    <property type="entry name" value="STHK_DctB"/>
    <property type="match status" value="1"/>
</dbReference>
<dbReference type="EMBL" id="FMIQ01000029">
    <property type="protein sequence ID" value="SCM52200.1"/>
    <property type="molecule type" value="Genomic_DNA"/>
</dbReference>
<evidence type="ECO:0000256" key="4">
    <source>
        <dbReference type="ARBA" id="ARBA00022475"/>
    </source>
</evidence>
<dbReference type="PRINTS" id="PR00344">
    <property type="entry name" value="BCTRLSENSOR"/>
</dbReference>
<evidence type="ECO:0000256" key="5">
    <source>
        <dbReference type="ARBA" id="ARBA00022553"/>
    </source>
</evidence>
<name>A0A1C6YZC0_HAFAL</name>
<keyword evidence="6 15" id="KW-0808">Transferase</keyword>
<dbReference type="PROSITE" id="PS50109">
    <property type="entry name" value="HIS_KIN"/>
    <property type="match status" value="1"/>
</dbReference>
<protein>
    <recommendedName>
        <fullName evidence="3">histidine kinase</fullName>
        <ecNumber evidence="3">2.7.13.3</ecNumber>
    </recommendedName>
</protein>
<dbReference type="GO" id="GO:0005524">
    <property type="term" value="F:ATP binding"/>
    <property type="evidence" value="ECO:0007669"/>
    <property type="project" value="UniProtKB-KW"/>
</dbReference>
<dbReference type="Pfam" id="PF02518">
    <property type="entry name" value="HATPase_c"/>
    <property type="match status" value="1"/>
</dbReference>
<dbReference type="OrthoDB" id="9772100at2"/>
<dbReference type="GO" id="GO:0000155">
    <property type="term" value="F:phosphorelay sensor kinase activity"/>
    <property type="evidence" value="ECO:0007669"/>
    <property type="project" value="InterPro"/>
</dbReference>
<dbReference type="InterPro" id="IPR004358">
    <property type="entry name" value="Sig_transdc_His_kin-like_C"/>
</dbReference>
<keyword evidence="13" id="KW-0472">Membrane</keyword>
<keyword evidence="10" id="KW-0067">ATP-binding</keyword>
<dbReference type="GO" id="GO:0005886">
    <property type="term" value="C:plasma membrane"/>
    <property type="evidence" value="ECO:0007669"/>
    <property type="project" value="UniProtKB-SubCell"/>
</dbReference>
<sequence length="615" mass="69301">MPQQHRRILPDPKRQQFILIIIIFSAVLISGCYIIINEVKNQKKLLRQQLNDMGLALNLSIKRYEFMPYSLSHDDNIVSFLRQKNDCKQAKEMNQYLMSIQARTSALSIYIMDNDGVIVSSSDFSRCDSAIGFNVSHRPYFVNSDSKKTIGYFGVGVSNSIPGYFLVNSVIWNGVKIGAISVKVNLDALINARNGSGETILLDQHNVIASSSNSSWFYHSLEPLNYSQRQQISEENKYRVDFIPKLDYRTIIKNAGGLGIVNVSGSYYIKSEIYIKGINMILVRLLPIGTIFHTLWPMIGMIIALFALCTISLRMITQRNQILWLKLENQQALQKANRTLENLVMVRTYELDKKTRNLEVEIKERINSENILRSMQKELLHNEKLAAIGQLSAGLAHEINQPLAAISMISANAMRFIEVGDWDEAKANLERIGRLVDFIGQLSNQLRTFSRVGDDSVNSVSLKISIDNAMLLLSHRFKTNNFTFTRIPPPSEVYCLCNNIRLEQVLVNLISNALDVVSNGNALGRITAKWYQDDDFAVVEIEDNGPGIALDVIEHIFDPFFTTKTSHGLGLGLAISADIIKSFRGSLSAVNVENGARFVLRLPLDKNCKLENIDD</sequence>
<keyword evidence="8" id="KW-0547">Nucleotide-binding</keyword>
<feature type="transmembrane region" description="Helical" evidence="13">
    <location>
        <begin position="17"/>
        <end position="36"/>
    </location>
</feature>
<dbReference type="SMART" id="SM00388">
    <property type="entry name" value="HisKA"/>
    <property type="match status" value="1"/>
</dbReference>
<dbReference type="SUPFAM" id="SSF55874">
    <property type="entry name" value="ATPase domain of HSP90 chaperone/DNA topoisomerase II/histidine kinase"/>
    <property type="match status" value="1"/>
</dbReference>
<dbReference type="InterPro" id="IPR005467">
    <property type="entry name" value="His_kinase_dom"/>
</dbReference>
<dbReference type="SUPFAM" id="SSF47384">
    <property type="entry name" value="Homodimeric domain of signal transducing histidine kinase"/>
    <property type="match status" value="1"/>
</dbReference>
<reference evidence="15 16" key="1">
    <citation type="submission" date="2016-09" db="EMBL/GenBank/DDBJ databases">
        <authorList>
            <person name="Capua I."/>
            <person name="De Benedictis P."/>
            <person name="Joannis T."/>
            <person name="Lombin L.H."/>
            <person name="Cattoli G."/>
        </authorList>
    </citation>
    <scope>NUCLEOTIDE SEQUENCE [LARGE SCALE GENOMIC DNA]</scope>
    <source>
        <strain evidence="15 16">GB001</strain>
    </source>
</reference>
<evidence type="ECO:0000256" key="7">
    <source>
        <dbReference type="ARBA" id="ARBA00022692"/>
    </source>
</evidence>
<keyword evidence="7 13" id="KW-0812">Transmembrane</keyword>
<dbReference type="PROSITE" id="PS51257">
    <property type="entry name" value="PROKAR_LIPOPROTEIN"/>
    <property type="match status" value="1"/>
</dbReference>
<dbReference type="AlphaFoldDB" id="A0A1C6YZC0"/>
<dbReference type="InterPro" id="IPR036890">
    <property type="entry name" value="HATPase_C_sf"/>
</dbReference>
<evidence type="ECO:0000256" key="3">
    <source>
        <dbReference type="ARBA" id="ARBA00012438"/>
    </source>
</evidence>
<dbReference type="STRING" id="569.A6V27_11705"/>
<dbReference type="SMART" id="SM00387">
    <property type="entry name" value="HATPase_c"/>
    <property type="match status" value="1"/>
</dbReference>
<dbReference type="InterPro" id="IPR029151">
    <property type="entry name" value="Sensor-like_sf"/>
</dbReference>
<dbReference type="InterPro" id="IPR036097">
    <property type="entry name" value="HisK_dim/P_sf"/>
</dbReference>
<dbReference type="PANTHER" id="PTHR43065:SF46">
    <property type="entry name" value="C4-DICARBOXYLATE TRANSPORT SENSOR PROTEIN DCTB"/>
    <property type="match status" value="1"/>
</dbReference>
<evidence type="ECO:0000256" key="9">
    <source>
        <dbReference type="ARBA" id="ARBA00022777"/>
    </source>
</evidence>
<dbReference type="InterPro" id="IPR003661">
    <property type="entry name" value="HisK_dim/P_dom"/>
</dbReference>
<evidence type="ECO:0000256" key="12">
    <source>
        <dbReference type="ARBA" id="ARBA00023012"/>
    </source>
</evidence>
<evidence type="ECO:0000256" key="10">
    <source>
        <dbReference type="ARBA" id="ARBA00022840"/>
    </source>
</evidence>
<dbReference type="CDD" id="cd00082">
    <property type="entry name" value="HisKA"/>
    <property type="match status" value="1"/>
</dbReference>
<feature type="domain" description="Histidine kinase" evidence="14">
    <location>
        <begin position="394"/>
        <end position="606"/>
    </location>
</feature>
<dbReference type="SUPFAM" id="SSF103190">
    <property type="entry name" value="Sensory domain-like"/>
    <property type="match status" value="1"/>
</dbReference>
<comment type="catalytic activity">
    <reaction evidence="1">
        <text>ATP + protein L-histidine = ADP + protein N-phospho-L-histidine.</text>
        <dbReference type="EC" id="2.7.13.3"/>
    </reaction>
</comment>
<dbReference type="Gene3D" id="1.10.287.130">
    <property type="match status" value="1"/>
</dbReference>
<dbReference type="InterPro" id="IPR003594">
    <property type="entry name" value="HATPase_dom"/>
</dbReference>
<accession>A0A1C6YZC0</accession>
<keyword evidence="11 13" id="KW-1133">Transmembrane helix</keyword>
<dbReference type="EC" id="2.7.13.3" evidence="3"/>
<dbReference type="Gene3D" id="3.30.450.20">
    <property type="entry name" value="PAS domain"/>
    <property type="match status" value="2"/>
</dbReference>
<dbReference type="Pfam" id="PF00512">
    <property type="entry name" value="HisKA"/>
    <property type="match status" value="1"/>
</dbReference>
<proteinExistence type="predicted"/>
<evidence type="ECO:0000256" key="11">
    <source>
        <dbReference type="ARBA" id="ARBA00022989"/>
    </source>
</evidence>
<gene>
    <name evidence="15" type="ORF">BN1044_01671</name>
</gene>
<evidence type="ECO:0000313" key="15">
    <source>
        <dbReference type="EMBL" id="SCM52200.1"/>
    </source>
</evidence>
<dbReference type="RefSeq" id="WP_072308302.1">
    <property type="nucleotide sequence ID" value="NZ_FMIQ01000029.1"/>
</dbReference>
<dbReference type="Proteomes" id="UP000094844">
    <property type="component" value="Unassembled WGS sequence"/>
</dbReference>
<evidence type="ECO:0000256" key="13">
    <source>
        <dbReference type="SAM" id="Phobius"/>
    </source>
</evidence>